<dbReference type="EMBL" id="CALNXJ010000044">
    <property type="protein sequence ID" value="CAH3148395.1"/>
    <property type="molecule type" value="Genomic_DNA"/>
</dbReference>
<evidence type="ECO:0000313" key="1">
    <source>
        <dbReference type="EMBL" id="CAH3148395.1"/>
    </source>
</evidence>
<name>A0AAU9XHA4_9CNID</name>
<feature type="non-terminal residue" evidence="1">
    <location>
        <position position="121"/>
    </location>
</feature>
<dbReference type="Proteomes" id="UP001159428">
    <property type="component" value="Unassembled WGS sequence"/>
</dbReference>
<proteinExistence type="predicted"/>
<dbReference type="AlphaFoldDB" id="A0AAU9XHA4"/>
<keyword evidence="2" id="KW-1185">Reference proteome</keyword>
<reference evidence="1 2" key="1">
    <citation type="submission" date="2022-05" db="EMBL/GenBank/DDBJ databases">
        <authorList>
            <consortium name="Genoscope - CEA"/>
            <person name="William W."/>
        </authorList>
    </citation>
    <scope>NUCLEOTIDE SEQUENCE [LARGE SCALE GENOMIC DNA]</scope>
</reference>
<protein>
    <submittedName>
        <fullName evidence="1">Uncharacterized protein</fullName>
    </submittedName>
</protein>
<evidence type="ECO:0000313" key="2">
    <source>
        <dbReference type="Proteomes" id="UP001159428"/>
    </source>
</evidence>
<organism evidence="1 2">
    <name type="scientific">Pocillopora meandrina</name>
    <dbReference type="NCBI Taxonomy" id="46732"/>
    <lineage>
        <taxon>Eukaryota</taxon>
        <taxon>Metazoa</taxon>
        <taxon>Cnidaria</taxon>
        <taxon>Anthozoa</taxon>
        <taxon>Hexacorallia</taxon>
        <taxon>Scleractinia</taxon>
        <taxon>Astrocoeniina</taxon>
        <taxon>Pocilloporidae</taxon>
        <taxon>Pocillopora</taxon>
    </lineage>
</organism>
<accession>A0AAU9XHA4</accession>
<gene>
    <name evidence="1" type="ORF">PMEA_00023860</name>
</gene>
<sequence>MLVFTPVIIFTEQELSVLGSWREKEISSMLMELILKNLRTTDWTIMAQLKVSQVQRFVKYYGSTFIAVFLICTDHRAQHIFSERLHESIKERLASIPDHGKLVVSPPGWKSIGKIPETLHI</sequence>
<comment type="caution">
    <text evidence="1">The sequence shown here is derived from an EMBL/GenBank/DDBJ whole genome shotgun (WGS) entry which is preliminary data.</text>
</comment>